<keyword evidence="3" id="KW-1185">Reference proteome</keyword>
<accession>A0A917EQQ4</accession>
<dbReference type="InterPro" id="IPR041492">
    <property type="entry name" value="HAD_2"/>
</dbReference>
<dbReference type="SFLD" id="SFLDG01129">
    <property type="entry name" value="C1.5:_HAD__Beta-PGM__Phosphata"/>
    <property type="match status" value="1"/>
</dbReference>
<dbReference type="Gene3D" id="3.40.50.1000">
    <property type="entry name" value="HAD superfamily/HAD-like"/>
    <property type="match status" value="1"/>
</dbReference>
<dbReference type="InterPro" id="IPR023198">
    <property type="entry name" value="PGP-like_dom2"/>
</dbReference>
<reference evidence="2" key="2">
    <citation type="submission" date="2020-09" db="EMBL/GenBank/DDBJ databases">
        <authorList>
            <person name="Sun Q."/>
            <person name="Zhou Y."/>
        </authorList>
    </citation>
    <scope>NUCLEOTIDE SEQUENCE</scope>
    <source>
        <strain evidence="2">CGMCC 1.15388</strain>
    </source>
</reference>
<feature type="region of interest" description="Disordered" evidence="1">
    <location>
        <begin position="223"/>
        <end position="243"/>
    </location>
</feature>
<dbReference type="Gene3D" id="1.10.150.240">
    <property type="entry name" value="Putative phosphatase, domain 2"/>
    <property type="match status" value="1"/>
</dbReference>
<dbReference type="PANTHER" id="PTHR43434">
    <property type="entry name" value="PHOSPHOGLYCOLATE PHOSPHATASE"/>
    <property type="match status" value="1"/>
</dbReference>
<organism evidence="2 3">
    <name type="scientific">Nesterenkonia cremea</name>
    <dbReference type="NCBI Taxonomy" id="1882340"/>
    <lineage>
        <taxon>Bacteria</taxon>
        <taxon>Bacillati</taxon>
        <taxon>Actinomycetota</taxon>
        <taxon>Actinomycetes</taxon>
        <taxon>Micrococcales</taxon>
        <taxon>Micrococcaceae</taxon>
        <taxon>Nesterenkonia</taxon>
    </lineage>
</organism>
<dbReference type="EMBL" id="BMIS01000004">
    <property type="protein sequence ID" value="GGE67072.1"/>
    <property type="molecule type" value="Genomic_DNA"/>
</dbReference>
<dbReference type="InterPro" id="IPR023214">
    <property type="entry name" value="HAD_sf"/>
</dbReference>
<dbReference type="RefSeq" id="WP_229658859.1">
    <property type="nucleotide sequence ID" value="NZ_BMIS01000004.1"/>
</dbReference>
<evidence type="ECO:0000313" key="2">
    <source>
        <dbReference type="EMBL" id="GGE67072.1"/>
    </source>
</evidence>
<comment type="caution">
    <text evidence="2">The sequence shown here is derived from an EMBL/GenBank/DDBJ whole genome shotgun (WGS) entry which is preliminary data.</text>
</comment>
<dbReference type="AlphaFoldDB" id="A0A917EQQ4"/>
<dbReference type="InterPro" id="IPR036412">
    <property type="entry name" value="HAD-like_sf"/>
</dbReference>
<dbReference type="SUPFAM" id="SSF56784">
    <property type="entry name" value="HAD-like"/>
    <property type="match status" value="1"/>
</dbReference>
<evidence type="ECO:0000256" key="1">
    <source>
        <dbReference type="SAM" id="MobiDB-lite"/>
    </source>
</evidence>
<dbReference type="Proteomes" id="UP000633136">
    <property type="component" value="Unassembled WGS sequence"/>
</dbReference>
<dbReference type="GO" id="GO:0005829">
    <property type="term" value="C:cytosol"/>
    <property type="evidence" value="ECO:0007669"/>
    <property type="project" value="TreeGrafter"/>
</dbReference>
<proteinExistence type="predicted"/>
<evidence type="ECO:0000313" key="3">
    <source>
        <dbReference type="Proteomes" id="UP000633136"/>
    </source>
</evidence>
<protein>
    <submittedName>
        <fullName evidence="2">Phosphoglycolate phosphatase</fullName>
    </submittedName>
</protein>
<sequence length="243" mass="25562">MTSPVVLFDLDGTLVDPAGAITGGIAAALDAHGIEVPDEQTLKSFIGPPLQTSLIALPGVTEELIPQLIDHYREGYIRGGMAASEVYPGIRELLESLRAEGALLAVATSKPEPQAVRLLEIQGLVDLFDVVSGSDLDETIPHTSKGPILASALERLPQAEPSAPKVMVGDRKFDVEGAARNTMPCIGVTWGYAPEGELEAHGAAAVVSSAEELRRQIAEQLQRQLAQHPESEGAAAPAQHVSS</sequence>
<gene>
    <name evidence="2" type="ORF">GCM10011401_13020</name>
</gene>
<reference evidence="2" key="1">
    <citation type="journal article" date="2014" name="Int. J. Syst. Evol. Microbiol.">
        <title>Complete genome sequence of Corynebacterium casei LMG S-19264T (=DSM 44701T), isolated from a smear-ripened cheese.</title>
        <authorList>
            <consortium name="US DOE Joint Genome Institute (JGI-PGF)"/>
            <person name="Walter F."/>
            <person name="Albersmeier A."/>
            <person name="Kalinowski J."/>
            <person name="Ruckert C."/>
        </authorList>
    </citation>
    <scope>NUCLEOTIDE SEQUENCE</scope>
    <source>
        <strain evidence="2">CGMCC 1.15388</strain>
    </source>
</reference>
<name>A0A917EQQ4_9MICC</name>
<dbReference type="SFLD" id="SFLDS00003">
    <property type="entry name" value="Haloacid_Dehalogenase"/>
    <property type="match status" value="1"/>
</dbReference>
<dbReference type="PANTHER" id="PTHR43434:SF20">
    <property type="entry name" value="5'-NUCLEOTIDASE"/>
    <property type="match status" value="1"/>
</dbReference>
<dbReference type="Pfam" id="PF13419">
    <property type="entry name" value="HAD_2"/>
    <property type="match status" value="1"/>
</dbReference>
<dbReference type="GO" id="GO:0004713">
    <property type="term" value="F:protein tyrosine kinase activity"/>
    <property type="evidence" value="ECO:0007669"/>
    <property type="project" value="TreeGrafter"/>
</dbReference>
<dbReference type="InterPro" id="IPR050155">
    <property type="entry name" value="HAD-like_hydrolase_sf"/>
</dbReference>